<dbReference type="PANTHER" id="PTHR48471:SF1">
    <property type="entry name" value="DDE TNP4 DOMAIN-CONTAINING PROTEIN"/>
    <property type="match status" value="1"/>
</dbReference>
<proteinExistence type="predicted"/>
<dbReference type="Proteomes" id="UP000799118">
    <property type="component" value="Unassembled WGS sequence"/>
</dbReference>
<dbReference type="PANTHER" id="PTHR48471">
    <property type="entry name" value="DDE TNP4 DOMAIN-CONTAINING PROTEIN"/>
    <property type="match status" value="1"/>
</dbReference>
<reference evidence="1" key="1">
    <citation type="journal article" date="2019" name="Environ. Microbiol.">
        <title>Fungal ecological strategies reflected in gene transcription - a case study of two litter decomposers.</title>
        <authorList>
            <person name="Barbi F."/>
            <person name="Kohler A."/>
            <person name="Barry K."/>
            <person name="Baskaran P."/>
            <person name="Daum C."/>
            <person name="Fauchery L."/>
            <person name="Ihrmark K."/>
            <person name="Kuo A."/>
            <person name="LaButti K."/>
            <person name="Lipzen A."/>
            <person name="Morin E."/>
            <person name="Grigoriev I.V."/>
            <person name="Henrissat B."/>
            <person name="Lindahl B."/>
            <person name="Martin F."/>
        </authorList>
    </citation>
    <scope>NUCLEOTIDE SEQUENCE</scope>
    <source>
        <strain evidence="1">JB14</strain>
    </source>
</reference>
<gene>
    <name evidence="1" type="ORF">BT96DRAFT_957751</name>
</gene>
<keyword evidence="2" id="KW-1185">Reference proteome</keyword>
<evidence type="ECO:0000313" key="2">
    <source>
        <dbReference type="Proteomes" id="UP000799118"/>
    </source>
</evidence>
<dbReference type="OrthoDB" id="78198at2759"/>
<dbReference type="EMBL" id="ML769490">
    <property type="protein sequence ID" value="KAE9397904.1"/>
    <property type="molecule type" value="Genomic_DNA"/>
</dbReference>
<name>A0A6A4HLF6_9AGAR</name>
<dbReference type="AlphaFoldDB" id="A0A6A4HLF6"/>
<accession>A0A6A4HLF6</accession>
<evidence type="ECO:0000313" key="1">
    <source>
        <dbReference type="EMBL" id="KAE9397904.1"/>
    </source>
</evidence>
<evidence type="ECO:0008006" key="3">
    <source>
        <dbReference type="Google" id="ProtNLM"/>
    </source>
</evidence>
<organism evidence="1 2">
    <name type="scientific">Gymnopus androsaceus JB14</name>
    <dbReference type="NCBI Taxonomy" id="1447944"/>
    <lineage>
        <taxon>Eukaryota</taxon>
        <taxon>Fungi</taxon>
        <taxon>Dikarya</taxon>
        <taxon>Basidiomycota</taxon>
        <taxon>Agaricomycotina</taxon>
        <taxon>Agaricomycetes</taxon>
        <taxon>Agaricomycetidae</taxon>
        <taxon>Agaricales</taxon>
        <taxon>Marasmiineae</taxon>
        <taxon>Omphalotaceae</taxon>
        <taxon>Gymnopus</taxon>
    </lineage>
</organism>
<protein>
    <recommendedName>
        <fullName evidence="3">DDE Tnp4 domain-containing protein</fullName>
    </recommendedName>
</protein>
<sequence length="314" mass="34758">MENDFLSSLLQLQQQEEEDREEPQHNLLILGALVLSINGNNSECICCRNPSHCYLTCPQLMPDPHLESPWIHLTFWFILEHFAKIWNCNPHLPAHSLDAAGALGLTLHYLGSAIPEVQLQQIFAIVPSMKEAHIKLPLKIEEFEELSALITTRHPLLERAFASIDGLSLDVEVSNDPELENATYNGWKIDHRITNVLIFSPKGTIIDCPEGFYVISSTAFPQVEVSMHGKIHAPMKGGECIPADLTAEWSMHIVQGSLGHLHVTLDINNAAGCLPAVRNCCSFNQCGAECVGINQICSVSLPTWKALEDEKALG</sequence>